<keyword evidence="5 7" id="KW-0456">Lyase</keyword>
<dbReference type="EMBL" id="FNCN01000048">
    <property type="protein sequence ID" value="SDI39167.1"/>
    <property type="molecule type" value="Genomic_DNA"/>
</dbReference>
<comment type="catalytic activity">
    <reaction evidence="7">
        <text>a peptidoglycan chain = a peptidoglycan chain with N-acetyl-1,6-anhydromuramyl-[peptide] at the reducing end + a peptidoglycan chain with N-acetylglucosamine at the non-reducing end.</text>
        <dbReference type="EC" id="4.2.2.29"/>
    </reaction>
</comment>
<evidence type="ECO:0000256" key="2">
    <source>
        <dbReference type="ARBA" id="ARBA00022692"/>
    </source>
</evidence>
<gene>
    <name evidence="7" type="primary">mltG</name>
    <name evidence="9" type="ORF">SAMN05421505_1486</name>
</gene>
<keyword evidence="3 7" id="KW-1133">Transmembrane helix</keyword>
<evidence type="ECO:0000256" key="1">
    <source>
        <dbReference type="ARBA" id="ARBA00022475"/>
    </source>
</evidence>
<dbReference type="PANTHER" id="PTHR30518">
    <property type="entry name" value="ENDOLYTIC MUREIN TRANSGLYCOSYLASE"/>
    <property type="match status" value="1"/>
</dbReference>
<dbReference type="EC" id="4.2.2.29" evidence="7"/>
<dbReference type="GO" id="GO:0008932">
    <property type="term" value="F:lytic endotransglycosylase activity"/>
    <property type="evidence" value="ECO:0007669"/>
    <property type="project" value="UniProtKB-UniRule"/>
</dbReference>
<dbReference type="OrthoDB" id="9814591at2"/>
<comment type="function">
    <text evidence="7">Functions as a peptidoglycan terminase that cleaves nascent peptidoglycan strands endolytically to terminate their elongation.</text>
</comment>
<dbReference type="GO" id="GO:0005886">
    <property type="term" value="C:plasma membrane"/>
    <property type="evidence" value="ECO:0007669"/>
    <property type="project" value="UniProtKB-SubCell"/>
</dbReference>
<dbReference type="PANTHER" id="PTHR30518:SF2">
    <property type="entry name" value="ENDOLYTIC MUREIN TRANSGLYCOSYLASE"/>
    <property type="match status" value="1"/>
</dbReference>
<dbReference type="GO" id="GO:0009252">
    <property type="term" value="P:peptidoglycan biosynthetic process"/>
    <property type="evidence" value="ECO:0007669"/>
    <property type="project" value="UniProtKB-UniRule"/>
</dbReference>
<evidence type="ECO:0000313" key="10">
    <source>
        <dbReference type="Proteomes" id="UP000198923"/>
    </source>
</evidence>
<reference evidence="9 10" key="1">
    <citation type="submission" date="2016-10" db="EMBL/GenBank/DDBJ databases">
        <authorList>
            <person name="de Groot N.N."/>
        </authorList>
    </citation>
    <scope>NUCLEOTIDE SEQUENCE [LARGE SCALE GENOMIC DNA]</scope>
    <source>
        <strain evidence="9 10">CPCC 201354</strain>
    </source>
</reference>
<proteinExistence type="inferred from homology"/>
<evidence type="ECO:0000256" key="4">
    <source>
        <dbReference type="ARBA" id="ARBA00023136"/>
    </source>
</evidence>
<dbReference type="Pfam" id="PF02618">
    <property type="entry name" value="YceG"/>
    <property type="match status" value="1"/>
</dbReference>
<evidence type="ECO:0000256" key="5">
    <source>
        <dbReference type="ARBA" id="ARBA00023239"/>
    </source>
</evidence>
<dbReference type="AlphaFoldDB" id="A0A1G8K718"/>
<accession>A0A1G8K718</accession>
<dbReference type="CDD" id="cd08010">
    <property type="entry name" value="MltG_like"/>
    <property type="match status" value="1"/>
</dbReference>
<keyword evidence="4 7" id="KW-0472">Membrane</keyword>
<dbReference type="GO" id="GO:0071555">
    <property type="term" value="P:cell wall organization"/>
    <property type="evidence" value="ECO:0007669"/>
    <property type="project" value="UniProtKB-KW"/>
</dbReference>
<comment type="similarity">
    <text evidence="7">Belongs to the transglycosylase MltG family.</text>
</comment>
<dbReference type="InterPro" id="IPR003770">
    <property type="entry name" value="MLTG-like"/>
</dbReference>
<feature type="site" description="Important for catalytic activity" evidence="7">
    <location>
        <position position="268"/>
    </location>
</feature>
<organism evidence="9 10">
    <name type="scientific">Sinosporangium album</name>
    <dbReference type="NCBI Taxonomy" id="504805"/>
    <lineage>
        <taxon>Bacteria</taxon>
        <taxon>Bacillati</taxon>
        <taxon>Actinomycetota</taxon>
        <taxon>Actinomycetes</taxon>
        <taxon>Streptosporangiales</taxon>
        <taxon>Streptosporangiaceae</taxon>
        <taxon>Sinosporangium</taxon>
    </lineage>
</organism>
<feature type="compositionally biased region" description="Basic residues" evidence="8">
    <location>
        <begin position="30"/>
        <end position="42"/>
    </location>
</feature>
<sequence>MNDIDMDFLTGSDDDDEGPRRRSRGSSNRGGRRGGRRRRRRRNRGGFLAPMLALIILVGVVGGAGYYGYTWLRDVMVADDFTGPGAGEIVVEIKPGQTATEVAQTLEQQGVVASARAFTDAIGAAGKSGSLQPGEYKMRKRMSAALAVGLLDHTKRLREHVVIPEGKRATQIIDILVKETGKSKSAFEKAAKDAEALGLPAAAKGKAEGYLFPAAYEGTDRMAPAEILGDMVERFEETAAEMDLESRAEKLGYTVHEILTIASIVQAESGSKSDMGKVARVVYNRLGIKMKLQMDSTVMYALNKYDVAATYDEIEVKSPYNTYANPGLPPGPIASPGADAIEAALNPTPGRWLFFVTTDLKNRITKFTDNVAEFERFKAEFNRNRGNN</sequence>
<dbReference type="NCBIfam" id="TIGR00247">
    <property type="entry name" value="endolytic transglycosylase MltG"/>
    <property type="match status" value="1"/>
</dbReference>
<evidence type="ECO:0000256" key="3">
    <source>
        <dbReference type="ARBA" id="ARBA00022989"/>
    </source>
</evidence>
<keyword evidence="2 7" id="KW-0812">Transmembrane</keyword>
<evidence type="ECO:0000256" key="6">
    <source>
        <dbReference type="ARBA" id="ARBA00023316"/>
    </source>
</evidence>
<comment type="subcellular location">
    <subcellularLocation>
        <location evidence="7">Cell membrane</location>
        <topology evidence="7">Single-pass membrane protein</topology>
    </subcellularLocation>
</comment>
<name>A0A1G8K718_9ACTN</name>
<keyword evidence="1 7" id="KW-1003">Cell membrane</keyword>
<keyword evidence="10" id="KW-1185">Reference proteome</keyword>
<evidence type="ECO:0000256" key="8">
    <source>
        <dbReference type="SAM" id="MobiDB-lite"/>
    </source>
</evidence>
<dbReference type="HAMAP" id="MF_02065">
    <property type="entry name" value="MltG"/>
    <property type="match status" value="1"/>
</dbReference>
<protein>
    <recommendedName>
        <fullName evidence="7">Endolytic murein transglycosylase</fullName>
        <ecNumber evidence="7">4.2.2.29</ecNumber>
    </recommendedName>
    <alternativeName>
        <fullName evidence="7">Peptidoglycan lytic transglycosylase</fullName>
    </alternativeName>
    <alternativeName>
        <fullName evidence="7">Peptidoglycan polymerization terminase</fullName>
    </alternativeName>
</protein>
<keyword evidence="6 7" id="KW-0961">Cell wall biogenesis/degradation</keyword>
<dbReference type="STRING" id="504805.SAMN05421505_1486"/>
<evidence type="ECO:0000256" key="7">
    <source>
        <dbReference type="HAMAP-Rule" id="MF_02065"/>
    </source>
</evidence>
<feature type="compositionally biased region" description="Acidic residues" evidence="8">
    <location>
        <begin position="1"/>
        <end position="17"/>
    </location>
</feature>
<dbReference type="Proteomes" id="UP000198923">
    <property type="component" value="Unassembled WGS sequence"/>
</dbReference>
<evidence type="ECO:0000313" key="9">
    <source>
        <dbReference type="EMBL" id="SDI39167.1"/>
    </source>
</evidence>
<feature type="transmembrane region" description="Helical" evidence="7">
    <location>
        <begin position="46"/>
        <end position="69"/>
    </location>
</feature>
<feature type="region of interest" description="Disordered" evidence="8">
    <location>
        <begin position="1"/>
        <end position="42"/>
    </location>
</feature>
<dbReference type="Gene3D" id="3.30.1490.480">
    <property type="entry name" value="Endolytic murein transglycosylase"/>
    <property type="match status" value="1"/>
</dbReference>